<feature type="binding site" evidence="15">
    <location>
        <position position="316"/>
    </location>
    <ligand>
        <name>Mg(2+)</name>
        <dbReference type="ChEBI" id="CHEBI:18420"/>
        <label>2</label>
    </ligand>
</feature>
<evidence type="ECO:0000256" key="3">
    <source>
        <dbReference type="ARBA" id="ARBA00022598"/>
    </source>
</evidence>
<dbReference type="EMBL" id="DVFK01000073">
    <property type="protein sequence ID" value="HIQ67883.1"/>
    <property type="molecule type" value="Genomic_DNA"/>
</dbReference>
<dbReference type="InterPro" id="IPR005905">
    <property type="entry name" value="D_ala_D_ala"/>
</dbReference>
<dbReference type="GO" id="GO:0009252">
    <property type="term" value="P:peptidoglycan biosynthetic process"/>
    <property type="evidence" value="ECO:0007669"/>
    <property type="project" value="UniProtKB-UniRule"/>
</dbReference>
<dbReference type="Gene3D" id="3.30.1490.20">
    <property type="entry name" value="ATP-grasp fold, A domain"/>
    <property type="match status" value="1"/>
</dbReference>
<dbReference type="FunFam" id="3.30.470.20:FF:000008">
    <property type="entry name" value="D-alanine--D-alanine ligase"/>
    <property type="match status" value="1"/>
</dbReference>
<comment type="cofactor">
    <cofactor evidence="15">
        <name>Mg(2+)</name>
        <dbReference type="ChEBI" id="CHEBI:18420"/>
    </cofactor>
    <cofactor evidence="15">
        <name>Mn(2+)</name>
        <dbReference type="ChEBI" id="CHEBI:29035"/>
    </cofactor>
    <text evidence="15">Binds 2 magnesium or manganese ions per subunit.</text>
</comment>
<feature type="binding site" evidence="14">
    <location>
        <begin position="184"/>
        <end position="186"/>
    </location>
    <ligand>
        <name>ATP</name>
        <dbReference type="ChEBI" id="CHEBI:30616"/>
    </ligand>
</feature>
<evidence type="ECO:0000256" key="9">
    <source>
        <dbReference type="ARBA" id="ARBA00022984"/>
    </source>
</evidence>
<dbReference type="InterPro" id="IPR016185">
    <property type="entry name" value="PreATP-grasp_dom_sf"/>
</dbReference>
<evidence type="ECO:0000256" key="13">
    <source>
        <dbReference type="PIRSR" id="PIRSR039102-1"/>
    </source>
</evidence>
<comment type="function">
    <text evidence="12">Cell wall formation.</text>
</comment>
<dbReference type="GO" id="GO:0005829">
    <property type="term" value="C:cytosol"/>
    <property type="evidence" value="ECO:0007669"/>
    <property type="project" value="TreeGrafter"/>
</dbReference>
<evidence type="ECO:0000256" key="16">
    <source>
        <dbReference type="PROSITE-ProRule" id="PRU00409"/>
    </source>
</evidence>
<dbReference type="Pfam" id="PF07478">
    <property type="entry name" value="Dala_Dala_lig_C"/>
    <property type="match status" value="1"/>
</dbReference>
<dbReference type="NCBIfam" id="NF002528">
    <property type="entry name" value="PRK01966.1-4"/>
    <property type="match status" value="1"/>
</dbReference>
<evidence type="ECO:0000256" key="10">
    <source>
        <dbReference type="ARBA" id="ARBA00023211"/>
    </source>
</evidence>
<feature type="active site" evidence="13">
    <location>
        <position position="16"/>
    </location>
</feature>
<keyword evidence="5 14" id="KW-0547">Nucleotide-binding</keyword>
<protein>
    <recommendedName>
        <fullName evidence="12">D-alanine--D-alanine ligase</fullName>
        <ecNumber evidence="12">6.3.2.4</ecNumber>
    </recommendedName>
    <alternativeName>
        <fullName evidence="12">D-Ala-D-Ala ligase</fullName>
    </alternativeName>
    <alternativeName>
        <fullName evidence="12">D-alanylalanine synthetase</fullName>
    </alternativeName>
</protein>
<feature type="binding site" evidence="15">
    <location>
        <position position="318"/>
    </location>
    <ligand>
        <name>Mg(2+)</name>
        <dbReference type="ChEBI" id="CHEBI:18420"/>
        <label>2</label>
    </ligand>
</feature>
<dbReference type="InterPro" id="IPR011761">
    <property type="entry name" value="ATP-grasp"/>
</dbReference>
<evidence type="ECO:0000256" key="11">
    <source>
        <dbReference type="ARBA" id="ARBA00023316"/>
    </source>
</evidence>
<evidence type="ECO:0000256" key="6">
    <source>
        <dbReference type="ARBA" id="ARBA00022840"/>
    </source>
</evidence>
<keyword evidence="4 15" id="KW-0479">Metal-binding</keyword>
<dbReference type="GO" id="GO:0008360">
    <property type="term" value="P:regulation of cell shape"/>
    <property type="evidence" value="ECO:0007669"/>
    <property type="project" value="UniProtKB-KW"/>
</dbReference>
<proteinExistence type="inferred from homology"/>
<gene>
    <name evidence="12" type="primary">ddl</name>
    <name evidence="18" type="ORF">IAB74_05195</name>
</gene>
<name>A0A9D0Z2N5_9FIRM</name>
<keyword evidence="7 15" id="KW-0460">Magnesium</keyword>
<evidence type="ECO:0000313" key="18">
    <source>
        <dbReference type="EMBL" id="HIQ67883.1"/>
    </source>
</evidence>
<dbReference type="InterPro" id="IPR011095">
    <property type="entry name" value="Dala_Dala_lig_C"/>
</dbReference>
<dbReference type="PANTHER" id="PTHR23132:SF25">
    <property type="entry name" value="D-ALANINE--D-ALANINE LIGASE A"/>
    <property type="match status" value="1"/>
</dbReference>
<evidence type="ECO:0000256" key="1">
    <source>
        <dbReference type="ARBA" id="ARBA00001936"/>
    </source>
</evidence>
<feature type="active site" evidence="13">
    <location>
        <position position="192"/>
    </location>
</feature>
<comment type="similarity">
    <text evidence="2 12">Belongs to the D-alanine--D-alanine ligase family.</text>
</comment>
<evidence type="ECO:0000313" key="19">
    <source>
        <dbReference type="Proteomes" id="UP000886796"/>
    </source>
</evidence>
<evidence type="ECO:0000256" key="14">
    <source>
        <dbReference type="PIRSR" id="PIRSR039102-2"/>
    </source>
</evidence>
<keyword evidence="9 12" id="KW-0573">Peptidoglycan synthesis</keyword>
<dbReference type="InterPro" id="IPR000291">
    <property type="entry name" value="D-Ala_lig_Van_CS"/>
</dbReference>
<dbReference type="Proteomes" id="UP000886796">
    <property type="component" value="Unassembled WGS sequence"/>
</dbReference>
<dbReference type="NCBIfam" id="TIGR01205">
    <property type="entry name" value="D_ala_D_alaTIGR"/>
    <property type="match status" value="1"/>
</dbReference>
<keyword evidence="8 12" id="KW-0133">Cell shape</keyword>
<feature type="binding site" evidence="14">
    <location>
        <position position="139"/>
    </location>
    <ligand>
        <name>ATP</name>
        <dbReference type="ChEBI" id="CHEBI:30616"/>
    </ligand>
</feature>
<dbReference type="PROSITE" id="PS00843">
    <property type="entry name" value="DALA_DALA_LIGASE_1"/>
    <property type="match status" value="1"/>
</dbReference>
<comment type="catalytic activity">
    <reaction evidence="12">
        <text>2 D-alanine + ATP = D-alanyl-D-alanine + ADP + phosphate + H(+)</text>
        <dbReference type="Rhea" id="RHEA:11224"/>
        <dbReference type="ChEBI" id="CHEBI:15378"/>
        <dbReference type="ChEBI" id="CHEBI:30616"/>
        <dbReference type="ChEBI" id="CHEBI:43474"/>
        <dbReference type="ChEBI" id="CHEBI:57416"/>
        <dbReference type="ChEBI" id="CHEBI:57822"/>
        <dbReference type="ChEBI" id="CHEBI:456216"/>
        <dbReference type="EC" id="6.3.2.4"/>
    </reaction>
</comment>
<dbReference type="PROSITE" id="PS50975">
    <property type="entry name" value="ATP_GRASP"/>
    <property type="match status" value="1"/>
</dbReference>
<dbReference type="AlphaFoldDB" id="A0A9D0Z2N5"/>
<dbReference type="InterPro" id="IPR013815">
    <property type="entry name" value="ATP_grasp_subdomain_1"/>
</dbReference>
<reference evidence="18" key="1">
    <citation type="submission" date="2020-10" db="EMBL/GenBank/DDBJ databases">
        <authorList>
            <person name="Gilroy R."/>
        </authorList>
    </citation>
    <scope>NUCLEOTIDE SEQUENCE</scope>
    <source>
        <strain evidence="18">13361</strain>
    </source>
</reference>
<organism evidence="18 19">
    <name type="scientific">Candidatus Faecousia excrementigallinarum</name>
    <dbReference type="NCBI Taxonomy" id="2840806"/>
    <lineage>
        <taxon>Bacteria</taxon>
        <taxon>Bacillati</taxon>
        <taxon>Bacillota</taxon>
        <taxon>Clostridia</taxon>
        <taxon>Eubacteriales</taxon>
        <taxon>Oscillospiraceae</taxon>
        <taxon>Faecousia</taxon>
    </lineage>
</organism>
<reference evidence="18" key="2">
    <citation type="journal article" date="2021" name="PeerJ">
        <title>Extensive microbial diversity within the chicken gut microbiome revealed by metagenomics and culture.</title>
        <authorList>
            <person name="Gilroy R."/>
            <person name="Ravi A."/>
            <person name="Getino M."/>
            <person name="Pursley I."/>
            <person name="Horton D.L."/>
            <person name="Alikhan N.F."/>
            <person name="Baker D."/>
            <person name="Gharbi K."/>
            <person name="Hall N."/>
            <person name="Watson M."/>
            <person name="Adriaenssens E.M."/>
            <person name="Foster-Nyarko E."/>
            <person name="Jarju S."/>
            <person name="Secka A."/>
            <person name="Antonio M."/>
            <person name="Oren A."/>
            <person name="Chaudhuri R.R."/>
            <person name="La Ragione R."/>
            <person name="Hildebrand F."/>
            <person name="Pallen M.J."/>
        </authorList>
    </citation>
    <scope>NUCLEOTIDE SEQUENCE</scope>
    <source>
        <strain evidence="18">13361</strain>
    </source>
</reference>
<sequence>MRKINVLVLFGGMSPEHEVSLRSAESVLNHMSAEKYNILPVGITKEGAWILYGGHDYSQLPSGLWTEHPANRPATISPIRGQGLLCFEGDCVVRQSVDVVFPVLHGENGEDGAMQGLLQLAGIPYVGPHVSASAVAMDKTLTKLVADNAGITQAKWQLVRNSDLNNRIEQIVDQLETRFSYPMFVKPAGTGSSVGVSKAGDRATLMDALLSAGVYDDKILVEEFIHGKEIEVAVMGNDSPVASICGEIDSGTEFYDYEAKYITDTSVAYIPARIPEDVAEQVRDQAVRIYSAIGCQGLSRVDFFVTYEDNRVVFNEINTIPGFTSISMYPKLFAASGIPYEQLIDELLQLAMEACK</sequence>
<comment type="subcellular location">
    <subcellularLocation>
        <location evidence="12">Cytoplasm</location>
    </subcellularLocation>
</comment>
<feature type="binding site" evidence="14">
    <location>
        <begin position="315"/>
        <end position="316"/>
    </location>
    <ligand>
        <name>ATP</name>
        <dbReference type="ChEBI" id="CHEBI:30616"/>
    </ligand>
</feature>
<evidence type="ECO:0000256" key="2">
    <source>
        <dbReference type="ARBA" id="ARBA00010871"/>
    </source>
</evidence>
<dbReference type="GO" id="GO:0008716">
    <property type="term" value="F:D-alanine-D-alanine ligase activity"/>
    <property type="evidence" value="ECO:0007669"/>
    <property type="project" value="UniProtKB-UniRule"/>
</dbReference>
<keyword evidence="6 16" id="KW-0067">ATP-binding</keyword>
<dbReference type="EC" id="6.3.2.4" evidence="12"/>
<dbReference type="Gene3D" id="3.40.50.20">
    <property type="match status" value="1"/>
</dbReference>
<evidence type="ECO:0000256" key="12">
    <source>
        <dbReference type="HAMAP-Rule" id="MF_00047"/>
    </source>
</evidence>
<dbReference type="SUPFAM" id="SSF52440">
    <property type="entry name" value="PreATP-grasp domain"/>
    <property type="match status" value="1"/>
</dbReference>
<dbReference type="HAMAP" id="MF_00047">
    <property type="entry name" value="Dala_Dala_lig"/>
    <property type="match status" value="1"/>
</dbReference>
<comment type="caution">
    <text evidence="18">The sequence shown here is derived from an EMBL/GenBank/DDBJ whole genome shotgun (WGS) entry which is preliminary data.</text>
</comment>
<dbReference type="NCBIfam" id="NF002378">
    <property type="entry name" value="PRK01372.1"/>
    <property type="match status" value="1"/>
</dbReference>
<feature type="binding site" evidence="15">
    <location>
        <position position="302"/>
    </location>
    <ligand>
        <name>Mg(2+)</name>
        <dbReference type="ChEBI" id="CHEBI:18420"/>
        <label>1</label>
    </ligand>
</feature>
<comment type="cofactor">
    <cofactor evidence="1">
        <name>Mn(2+)</name>
        <dbReference type="ChEBI" id="CHEBI:29035"/>
    </cofactor>
</comment>
<feature type="binding site" evidence="15">
    <location>
        <position position="316"/>
    </location>
    <ligand>
        <name>Mg(2+)</name>
        <dbReference type="ChEBI" id="CHEBI:18420"/>
        <label>1</label>
    </ligand>
</feature>
<dbReference type="PANTHER" id="PTHR23132">
    <property type="entry name" value="D-ALANINE--D-ALANINE LIGASE"/>
    <property type="match status" value="1"/>
</dbReference>
<feature type="active site" evidence="13">
    <location>
        <position position="327"/>
    </location>
</feature>
<evidence type="ECO:0000256" key="8">
    <source>
        <dbReference type="ARBA" id="ARBA00022960"/>
    </source>
</evidence>
<dbReference type="PROSITE" id="PS00844">
    <property type="entry name" value="DALA_DALA_LIGASE_2"/>
    <property type="match status" value="1"/>
</dbReference>
<evidence type="ECO:0000256" key="5">
    <source>
        <dbReference type="ARBA" id="ARBA00022741"/>
    </source>
</evidence>
<feature type="domain" description="ATP-grasp" evidence="17">
    <location>
        <begin position="143"/>
        <end position="349"/>
    </location>
</feature>
<keyword evidence="11 12" id="KW-0961">Cell wall biogenesis/degradation</keyword>
<dbReference type="GO" id="GO:0046872">
    <property type="term" value="F:metal ion binding"/>
    <property type="evidence" value="ECO:0007669"/>
    <property type="project" value="UniProtKB-KW"/>
</dbReference>
<dbReference type="PIRSF" id="PIRSF039102">
    <property type="entry name" value="Ddl/VanB"/>
    <property type="match status" value="1"/>
</dbReference>
<evidence type="ECO:0000256" key="7">
    <source>
        <dbReference type="ARBA" id="ARBA00022842"/>
    </source>
</evidence>
<evidence type="ECO:0000259" key="17">
    <source>
        <dbReference type="PROSITE" id="PS50975"/>
    </source>
</evidence>
<dbReference type="InterPro" id="IPR011127">
    <property type="entry name" value="Dala_Dala_lig_N"/>
</dbReference>
<dbReference type="SUPFAM" id="SSF56059">
    <property type="entry name" value="Glutathione synthetase ATP-binding domain-like"/>
    <property type="match status" value="1"/>
</dbReference>
<dbReference type="GO" id="GO:0071555">
    <property type="term" value="P:cell wall organization"/>
    <property type="evidence" value="ECO:0007669"/>
    <property type="project" value="UniProtKB-KW"/>
</dbReference>
<comment type="pathway">
    <text evidence="12">Cell wall biogenesis; peptidoglycan biosynthesis.</text>
</comment>
<dbReference type="Gene3D" id="3.30.470.20">
    <property type="entry name" value="ATP-grasp fold, B domain"/>
    <property type="match status" value="1"/>
</dbReference>
<evidence type="ECO:0000256" key="15">
    <source>
        <dbReference type="PIRSR" id="PIRSR039102-3"/>
    </source>
</evidence>
<dbReference type="Pfam" id="PF01820">
    <property type="entry name" value="Dala_Dala_lig_N"/>
    <property type="match status" value="1"/>
</dbReference>
<keyword evidence="10 15" id="KW-0464">Manganese</keyword>
<dbReference type="GO" id="GO:0005524">
    <property type="term" value="F:ATP binding"/>
    <property type="evidence" value="ECO:0007669"/>
    <property type="project" value="UniProtKB-UniRule"/>
</dbReference>
<evidence type="ECO:0000256" key="4">
    <source>
        <dbReference type="ARBA" id="ARBA00022723"/>
    </source>
</evidence>
<accession>A0A9D0Z2N5</accession>
<feature type="binding site" evidence="14">
    <location>
        <begin position="192"/>
        <end position="193"/>
    </location>
    <ligand>
        <name>ATP</name>
        <dbReference type="ChEBI" id="CHEBI:30616"/>
    </ligand>
</feature>
<keyword evidence="3 12" id="KW-0436">Ligase</keyword>
<keyword evidence="12" id="KW-0963">Cytoplasm</keyword>
<feature type="binding site" evidence="14">
    <location>
        <begin position="222"/>
        <end position="229"/>
    </location>
    <ligand>
        <name>ATP</name>
        <dbReference type="ChEBI" id="CHEBI:30616"/>
    </ligand>
</feature>